<gene>
    <name evidence="1" type="ORF">GPY48_00690</name>
</gene>
<keyword evidence="2" id="KW-1185">Reference proteome</keyword>
<sequence>MKSLYLVYLGSLQPQRFSLPIAEAFSHSHIALPHHFLLAEETDMLDVQRALDKVMSYAEHL</sequence>
<dbReference type="Gene3D" id="3.90.1150.10">
    <property type="entry name" value="Aspartate Aminotransferase, domain 1"/>
    <property type="match status" value="1"/>
</dbReference>
<accession>A0ABX0AFR6</accession>
<proteinExistence type="predicted"/>
<protein>
    <submittedName>
        <fullName evidence="1">Uncharacterized protein</fullName>
    </submittedName>
</protein>
<dbReference type="EMBL" id="WSFC01000001">
    <property type="protein sequence ID" value="NDL01826.1"/>
    <property type="molecule type" value="Genomic_DNA"/>
</dbReference>
<name>A0ABX0AFR6_9GAMM</name>
<dbReference type="GeneID" id="88808681"/>
<reference evidence="1 2" key="1">
    <citation type="submission" date="2019-12" db="EMBL/GenBank/DDBJ databases">
        <title>Engineering Photorhabdus to improve their lethality against agricultural pests.</title>
        <authorList>
            <person name="Machado R.A.R."/>
        </authorList>
    </citation>
    <scope>NUCLEOTIDE SEQUENCE [LARGE SCALE GENOMIC DNA]</scope>
    <source>
        <strain evidence="1 2">M-CN4</strain>
    </source>
</reference>
<evidence type="ECO:0000313" key="2">
    <source>
        <dbReference type="Proteomes" id="UP000466619"/>
    </source>
</evidence>
<evidence type="ECO:0000313" key="1">
    <source>
        <dbReference type="EMBL" id="NDL01826.1"/>
    </source>
</evidence>
<dbReference type="RefSeq" id="WP_146747483.1">
    <property type="nucleotide sequence ID" value="NZ_CAWNYH010000070.1"/>
</dbReference>
<organism evidence="1 2">
    <name type="scientific">Photorhabdus bodei</name>
    <dbReference type="NCBI Taxonomy" id="2029681"/>
    <lineage>
        <taxon>Bacteria</taxon>
        <taxon>Pseudomonadati</taxon>
        <taxon>Pseudomonadota</taxon>
        <taxon>Gammaproteobacteria</taxon>
        <taxon>Enterobacterales</taxon>
        <taxon>Morganellaceae</taxon>
        <taxon>Photorhabdus</taxon>
    </lineage>
</organism>
<dbReference type="InterPro" id="IPR015422">
    <property type="entry name" value="PyrdxlP-dep_Trfase_small"/>
</dbReference>
<comment type="caution">
    <text evidence="1">The sequence shown here is derived from an EMBL/GenBank/DDBJ whole genome shotgun (WGS) entry which is preliminary data.</text>
</comment>
<dbReference type="Proteomes" id="UP000466619">
    <property type="component" value="Unassembled WGS sequence"/>
</dbReference>